<reference evidence="3" key="1">
    <citation type="submission" date="2022-11" db="UniProtKB">
        <authorList>
            <consortium name="WormBaseParasite"/>
        </authorList>
    </citation>
    <scope>IDENTIFICATION</scope>
</reference>
<dbReference type="InterPro" id="IPR001466">
    <property type="entry name" value="Beta-lactam-related"/>
</dbReference>
<proteinExistence type="predicted"/>
<organism evidence="2 3">
    <name type="scientific">Acrobeloides nanus</name>
    <dbReference type="NCBI Taxonomy" id="290746"/>
    <lineage>
        <taxon>Eukaryota</taxon>
        <taxon>Metazoa</taxon>
        <taxon>Ecdysozoa</taxon>
        <taxon>Nematoda</taxon>
        <taxon>Chromadorea</taxon>
        <taxon>Rhabditida</taxon>
        <taxon>Tylenchina</taxon>
        <taxon>Cephalobomorpha</taxon>
        <taxon>Cephaloboidea</taxon>
        <taxon>Cephalobidae</taxon>
        <taxon>Acrobeloides</taxon>
    </lineage>
</organism>
<dbReference type="Proteomes" id="UP000887540">
    <property type="component" value="Unplaced"/>
</dbReference>
<dbReference type="AlphaFoldDB" id="A0A914DZB0"/>
<dbReference type="PANTHER" id="PTHR43319">
    <property type="entry name" value="BETA-LACTAMASE-RELATED"/>
    <property type="match status" value="1"/>
</dbReference>
<dbReference type="InterPro" id="IPR012338">
    <property type="entry name" value="Beta-lactam/transpept-like"/>
</dbReference>
<keyword evidence="2" id="KW-1185">Reference proteome</keyword>
<dbReference type="Pfam" id="PF00144">
    <property type="entry name" value="Beta-lactamase"/>
    <property type="match status" value="1"/>
</dbReference>
<dbReference type="Gene3D" id="3.40.710.10">
    <property type="entry name" value="DD-peptidase/beta-lactamase superfamily"/>
    <property type="match status" value="2"/>
</dbReference>
<feature type="domain" description="Beta-lactamase-related" evidence="1">
    <location>
        <begin position="21"/>
        <end position="314"/>
    </location>
</feature>
<dbReference type="PANTHER" id="PTHR43319:SF4">
    <property type="entry name" value="BETA-LACTAMASE DOMAIN-CONTAINING PROTEIN 2"/>
    <property type="match status" value="1"/>
</dbReference>
<dbReference type="InterPro" id="IPR052907">
    <property type="entry name" value="Beta-lactamase/esterase"/>
</dbReference>
<sequence length="349" mass="39057">MAEINISGYCDPKFAKVEEVFRKNFQNGWEFEGASFAAYHKGKCVVDLHGGYADKSSLAKWTDKTKTVVFSTTKAVGALCVAVLVDRGYIKYEQKIASFWPEFAQNGKEDITVLHVVNHQKKANLDIELFIGLPPSEEYTVARLTKPSFSYFLREVWHQPSILFLIFSMVLNFSLGKGFPQALGYCDWLRPAKYITCNNPEVHFIEQTAALGITNAKNLAKLFSLVLKGDIISKDLIENFYEPLINENDAILSFILAKGHGFMYEPHPKKPGKWLFGHPGFGGNNVMIDPEEELIMAYVTNGIKNGNGEKTMTYRMLRDAVFDSLDKFPKGDFSTGTEGLGEAAAAMLD</sequence>
<dbReference type="WBParaSite" id="ACRNAN_scaffold4497.g6669.t1">
    <property type="protein sequence ID" value="ACRNAN_scaffold4497.g6669.t1"/>
    <property type="gene ID" value="ACRNAN_scaffold4497.g6669"/>
</dbReference>
<protein>
    <submittedName>
        <fullName evidence="3">Beta-lactamase-related domain-containing protein</fullName>
    </submittedName>
</protein>
<evidence type="ECO:0000313" key="2">
    <source>
        <dbReference type="Proteomes" id="UP000887540"/>
    </source>
</evidence>
<dbReference type="SUPFAM" id="SSF56601">
    <property type="entry name" value="beta-lactamase/transpeptidase-like"/>
    <property type="match status" value="1"/>
</dbReference>
<accession>A0A914DZB0</accession>
<name>A0A914DZB0_9BILA</name>
<evidence type="ECO:0000259" key="1">
    <source>
        <dbReference type="Pfam" id="PF00144"/>
    </source>
</evidence>
<evidence type="ECO:0000313" key="3">
    <source>
        <dbReference type="WBParaSite" id="ACRNAN_scaffold4497.g6669.t1"/>
    </source>
</evidence>